<evidence type="ECO:0000256" key="2">
    <source>
        <dbReference type="SAM" id="Phobius"/>
    </source>
</evidence>
<evidence type="ECO:0000313" key="3">
    <source>
        <dbReference type="EMBL" id="MFD1183106.1"/>
    </source>
</evidence>
<dbReference type="RefSeq" id="WP_240270269.1">
    <property type="nucleotide sequence ID" value="NZ_JAKSXN010000041.1"/>
</dbReference>
<keyword evidence="4" id="KW-1185">Reference proteome</keyword>
<sequence>MRIRRRGWRSRTRRPKRRRKIWIAVVIITVISLVQFVQYVERRMTGPIVHLAQIRVKQIATESINDAITAQVANQQQVGQLIDWKTDDKGKITGFMLNYSAHMKVTSETIQTVRHTLDEVARLSESIPLGQALGSPLLASFGPSVPIKIEPKGDVKVDLNTRRQDAGINMILVEVYLRVKTELAVVVPFDMESQAVETEIPVSYLLVVGDVPMYYYDSKGNPVGEGQADAPNIALPALPGGDDTAEPPATKEESVTPDGADGPGEPAGNAGNAGAGNTGSEEPPNPETNAGIHD</sequence>
<accession>A0ABW3SFV9</accession>
<keyword evidence="2" id="KW-1133">Transmembrane helix</keyword>
<dbReference type="InterPro" id="IPR014197">
    <property type="entry name" value="Sporulation_prot_YunB"/>
</dbReference>
<proteinExistence type="predicted"/>
<dbReference type="NCBIfam" id="TIGR02832">
    <property type="entry name" value="spo_yunB"/>
    <property type="match status" value="1"/>
</dbReference>
<keyword evidence="2" id="KW-0472">Membrane</keyword>
<organism evidence="3 4">
    <name type="scientific">Paenibacillus timonensis</name>
    <dbReference type="NCBI Taxonomy" id="225915"/>
    <lineage>
        <taxon>Bacteria</taxon>
        <taxon>Bacillati</taxon>
        <taxon>Bacillota</taxon>
        <taxon>Bacilli</taxon>
        <taxon>Bacillales</taxon>
        <taxon>Paenibacillaceae</taxon>
        <taxon>Paenibacillus</taxon>
    </lineage>
</organism>
<feature type="transmembrane region" description="Helical" evidence="2">
    <location>
        <begin position="21"/>
        <end position="40"/>
    </location>
</feature>
<feature type="compositionally biased region" description="Low complexity" evidence="1">
    <location>
        <begin position="256"/>
        <end position="270"/>
    </location>
</feature>
<keyword evidence="2" id="KW-0812">Transmembrane</keyword>
<evidence type="ECO:0000313" key="4">
    <source>
        <dbReference type="Proteomes" id="UP001597211"/>
    </source>
</evidence>
<name>A0ABW3SFV9_9BACL</name>
<dbReference type="Pfam" id="PF09560">
    <property type="entry name" value="Spore_YunB"/>
    <property type="match status" value="1"/>
</dbReference>
<comment type="caution">
    <text evidence="3">The sequence shown here is derived from an EMBL/GenBank/DDBJ whole genome shotgun (WGS) entry which is preliminary data.</text>
</comment>
<dbReference type="EMBL" id="JBHTKZ010000037">
    <property type="protein sequence ID" value="MFD1183106.1"/>
    <property type="molecule type" value="Genomic_DNA"/>
</dbReference>
<dbReference type="Proteomes" id="UP001597211">
    <property type="component" value="Unassembled WGS sequence"/>
</dbReference>
<feature type="region of interest" description="Disordered" evidence="1">
    <location>
        <begin position="225"/>
        <end position="294"/>
    </location>
</feature>
<gene>
    <name evidence="3" type="primary">yunB</name>
    <name evidence="3" type="ORF">ACFQ2Z_17340</name>
</gene>
<reference evidence="4" key="1">
    <citation type="journal article" date="2019" name="Int. J. Syst. Evol. Microbiol.">
        <title>The Global Catalogue of Microorganisms (GCM) 10K type strain sequencing project: providing services to taxonomists for standard genome sequencing and annotation.</title>
        <authorList>
            <consortium name="The Broad Institute Genomics Platform"/>
            <consortium name="The Broad Institute Genome Sequencing Center for Infectious Disease"/>
            <person name="Wu L."/>
            <person name="Ma J."/>
        </authorList>
    </citation>
    <scope>NUCLEOTIDE SEQUENCE [LARGE SCALE GENOMIC DNA]</scope>
    <source>
        <strain evidence="4">CCUG 48216</strain>
    </source>
</reference>
<evidence type="ECO:0000256" key="1">
    <source>
        <dbReference type="SAM" id="MobiDB-lite"/>
    </source>
</evidence>
<protein>
    <submittedName>
        <fullName evidence="3">Sporulation protein YunB</fullName>
    </submittedName>
</protein>